<name>A0ABN9BZD8_9NEOB</name>
<dbReference type="Proteomes" id="UP001162483">
    <property type="component" value="Unassembled WGS sequence"/>
</dbReference>
<evidence type="ECO:0000313" key="2">
    <source>
        <dbReference type="Proteomes" id="UP001162483"/>
    </source>
</evidence>
<feature type="non-terminal residue" evidence="1">
    <location>
        <position position="58"/>
    </location>
</feature>
<protein>
    <submittedName>
        <fullName evidence="1">Uncharacterized protein</fullName>
    </submittedName>
</protein>
<keyword evidence="2" id="KW-1185">Reference proteome</keyword>
<gene>
    <name evidence="1" type="ORF">SPARVUS_LOCUS3990876</name>
</gene>
<dbReference type="EMBL" id="CATNWA010006982">
    <property type="protein sequence ID" value="CAI9553119.1"/>
    <property type="molecule type" value="Genomic_DNA"/>
</dbReference>
<organism evidence="1 2">
    <name type="scientific">Staurois parvus</name>
    <dbReference type="NCBI Taxonomy" id="386267"/>
    <lineage>
        <taxon>Eukaryota</taxon>
        <taxon>Metazoa</taxon>
        <taxon>Chordata</taxon>
        <taxon>Craniata</taxon>
        <taxon>Vertebrata</taxon>
        <taxon>Euteleostomi</taxon>
        <taxon>Amphibia</taxon>
        <taxon>Batrachia</taxon>
        <taxon>Anura</taxon>
        <taxon>Neobatrachia</taxon>
        <taxon>Ranoidea</taxon>
        <taxon>Ranidae</taxon>
        <taxon>Staurois</taxon>
    </lineage>
</organism>
<sequence>MNRPVACPECGCLWCPWVLGPSLPVVSPCAGAGLRSWSPFGSLGPLPRGRLSACCPRL</sequence>
<reference evidence="1" key="1">
    <citation type="submission" date="2023-05" db="EMBL/GenBank/DDBJ databases">
        <authorList>
            <person name="Stuckert A."/>
        </authorList>
    </citation>
    <scope>NUCLEOTIDE SEQUENCE</scope>
</reference>
<comment type="caution">
    <text evidence="1">The sequence shown here is derived from an EMBL/GenBank/DDBJ whole genome shotgun (WGS) entry which is preliminary data.</text>
</comment>
<proteinExistence type="predicted"/>
<accession>A0ABN9BZD8</accession>
<evidence type="ECO:0000313" key="1">
    <source>
        <dbReference type="EMBL" id="CAI9553119.1"/>
    </source>
</evidence>